<feature type="compositionally biased region" description="Polar residues" evidence="1">
    <location>
        <begin position="308"/>
        <end position="319"/>
    </location>
</feature>
<dbReference type="Pfam" id="PF13448">
    <property type="entry name" value="DUF4114"/>
    <property type="match status" value="1"/>
</dbReference>
<dbReference type="eggNOG" id="ENOG5033W28">
    <property type="taxonomic scope" value="Bacteria"/>
</dbReference>
<dbReference type="RefSeq" id="WP_005370822.1">
    <property type="nucleotide sequence ID" value="NZ_CM001475.1"/>
</dbReference>
<evidence type="ECO:0000256" key="1">
    <source>
        <dbReference type="SAM" id="MobiDB-lite"/>
    </source>
</evidence>
<dbReference type="Proteomes" id="UP000005090">
    <property type="component" value="Chromosome"/>
</dbReference>
<dbReference type="InterPro" id="IPR025193">
    <property type="entry name" value="DUF4114"/>
</dbReference>
<sequence length="319" mass="34028">MNMQKKILTLTLSGVLVALSVEQSALARGGSSSGKVWTYLKSYNSTNYDTNTGKPKKLASGCTVPDGIMDKVLRLLPEGNALAIDSPLFTEDTQANILLKKDANIKVAFVGEGAGYTNALGFFSFDKTKLTSLTSSSIVEKIVFPNFSAKNSGGDLSLGDTVDLGTIAAGKGVGFTVVSNGWQSNQVRSDRTDNQIFRTVKNLNPEPSSQKLNYHTVLLSDPESKVLVISIEDLNRQSSSYNDNGYVSDNDFNDAILAICVDPFDAIEGVDTLINIDTGTEGTSPTETDPTPDGTDGTEKIKGAGGRQSWSERTVPSSM</sequence>
<feature type="chain" id="PRO_5003611694" description="DUF4114 domain-containing protein" evidence="2">
    <location>
        <begin position="28"/>
        <end position="319"/>
    </location>
</feature>
<feature type="compositionally biased region" description="Low complexity" evidence="1">
    <location>
        <begin position="277"/>
        <end position="295"/>
    </location>
</feature>
<dbReference type="STRING" id="686340.Metal_1368"/>
<feature type="domain" description="DUF4114" evidence="3">
    <location>
        <begin position="168"/>
        <end position="260"/>
    </location>
</feature>
<proteinExistence type="predicted"/>
<organism evidence="4 5">
    <name type="scientific">Methylomicrobium album BG8</name>
    <dbReference type="NCBI Taxonomy" id="686340"/>
    <lineage>
        <taxon>Bacteria</taxon>
        <taxon>Pseudomonadati</taxon>
        <taxon>Pseudomonadota</taxon>
        <taxon>Gammaproteobacteria</taxon>
        <taxon>Methylococcales</taxon>
        <taxon>Methylococcaceae</taxon>
        <taxon>Methylomicrobium</taxon>
    </lineage>
</organism>
<evidence type="ECO:0000256" key="2">
    <source>
        <dbReference type="SAM" id="SignalP"/>
    </source>
</evidence>
<evidence type="ECO:0000313" key="4">
    <source>
        <dbReference type="EMBL" id="EIC29155.1"/>
    </source>
</evidence>
<reference evidence="4 5" key="1">
    <citation type="journal article" date="2013" name="Genome Announc.">
        <title>Genome Sequence of the Obligate Gammaproteobacterial Methanotroph Methylomicrobium album Strain BG8.</title>
        <authorList>
            <person name="Kits K.D."/>
            <person name="Kalyuzhnaya M.G."/>
            <person name="Klotz M.G."/>
            <person name="Jetten M.S."/>
            <person name="Op den Camp H.J."/>
            <person name="Vuilleumier S."/>
            <person name="Bringel F."/>
            <person name="Dispirito A.A."/>
            <person name="Murrell J.C."/>
            <person name="Bruce D."/>
            <person name="Cheng J.F."/>
            <person name="Copeland A."/>
            <person name="Goodwin L."/>
            <person name="Hauser L."/>
            <person name="Lajus A."/>
            <person name="Land M.L."/>
            <person name="Lapidus A."/>
            <person name="Lucas S."/>
            <person name="Medigue C."/>
            <person name="Pitluck S."/>
            <person name="Woyke T."/>
            <person name="Zeytun A."/>
            <person name="Stein L.Y."/>
        </authorList>
    </citation>
    <scope>NUCLEOTIDE SEQUENCE [LARGE SCALE GENOMIC DNA]</scope>
    <source>
        <strain evidence="4 5">BG8</strain>
    </source>
</reference>
<evidence type="ECO:0000313" key="5">
    <source>
        <dbReference type="Proteomes" id="UP000005090"/>
    </source>
</evidence>
<dbReference type="AlphaFoldDB" id="H8GK31"/>
<protein>
    <recommendedName>
        <fullName evidence="3">DUF4114 domain-containing protein</fullName>
    </recommendedName>
</protein>
<keyword evidence="5" id="KW-1185">Reference proteome</keyword>
<dbReference type="EMBL" id="CM001475">
    <property type="protein sequence ID" value="EIC29155.1"/>
    <property type="molecule type" value="Genomic_DNA"/>
</dbReference>
<feature type="signal peptide" evidence="2">
    <location>
        <begin position="1"/>
        <end position="27"/>
    </location>
</feature>
<dbReference type="HOGENOM" id="CLU_870987_0_0_6"/>
<evidence type="ECO:0000259" key="3">
    <source>
        <dbReference type="Pfam" id="PF13448"/>
    </source>
</evidence>
<keyword evidence="2" id="KW-0732">Signal</keyword>
<name>H8GK31_METAL</name>
<feature type="region of interest" description="Disordered" evidence="1">
    <location>
        <begin position="276"/>
        <end position="319"/>
    </location>
</feature>
<gene>
    <name evidence="4" type="ORF">Metal_1368</name>
</gene>
<accession>H8GK31</accession>